<evidence type="ECO:0000256" key="5">
    <source>
        <dbReference type="ARBA" id="ARBA00022840"/>
    </source>
</evidence>
<reference evidence="12 13" key="2">
    <citation type="submission" date="2011-11" db="EMBL/GenBank/DDBJ databases">
        <authorList>
            <consortium name="US DOE Joint Genome Institute"/>
            <person name="Lucas S."/>
            <person name="Han J."/>
            <person name="Lapidus A."/>
            <person name="Cheng J.-F."/>
            <person name="Goodwin L."/>
            <person name="Pitluck S."/>
            <person name="Peters L."/>
            <person name="Ovchinnikova G."/>
            <person name="Zhang X."/>
            <person name="Detter J.C."/>
            <person name="Han C."/>
            <person name="Tapia R."/>
            <person name="Land M."/>
            <person name="Hauser L."/>
            <person name="Kyrpides N."/>
            <person name="Ivanova N."/>
            <person name="Pagani I."/>
            <person name="Vogl K."/>
            <person name="Liu Z."/>
            <person name="Overmann J."/>
            <person name="Frigaard N.-U."/>
            <person name="Bryant D."/>
            <person name="Woyke T."/>
        </authorList>
    </citation>
    <scope>NUCLEOTIDE SEQUENCE [LARGE SCALE GENOMIC DNA]</scope>
    <source>
        <strain evidence="12 13">970</strain>
    </source>
</reference>
<dbReference type="GO" id="GO:0006529">
    <property type="term" value="P:asparagine biosynthetic process"/>
    <property type="evidence" value="ECO:0007669"/>
    <property type="project" value="UniProtKB-KW"/>
</dbReference>
<keyword evidence="5 9" id="KW-0067">ATP-binding</keyword>
<dbReference type="InterPro" id="IPR006426">
    <property type="entry name" value="Asn_synth_AEB"/>
</dbReference>
<dbReference type="InterPro" id="IPR001962">
    <property type="entry name" value="Asn_synthase"/>
</dbReference>
<evidence type="ECO:0000256" key="4">
    <source>
        <dbReference type="ARBA" id="ARBA00022741"/>
    </source>
</evidence>
<keyword evidence="8" id="KW-0028">Amino-acid biosynthesis</keyword>
<feature type="active site" description="For GATase activity" evidence="8">
    <location>
        <position position="2"/>
    </location>
</feature>
<dbReference type="Pfam" id="PF00733">
    <property type="entry name" value="Asn_synthase"/>
    <property type="match status" value="1"/>
</dbReference>
<dbReference type="STRING" id="631362.Thi970DRAFT_02814"/>
<sequence length="652" mass="73640">MCGLAGFIDVKQRLAADERARIARAMGMAIEHRGPDDWGVHQEPEAGLVLSFRRLAIIDLSSTGQQPMISASGRSVIAYNGEIYNAAEIAKELEGVGHRFRGHSDTEVLLEAFDRWGVEETMPRLVGMFAIAFYRRESRRLTLIRDRLGKKPLYFGKVRGTVFFGSQPKSFFAHPSWSPEIDRKSVAAFMRWGYVPAPRSIYRGVESLRPAERIDIVAGDVVHRSQYWNIRHIAARAQRSPNRLSDVEVKARFEALLEEAVKVRMVSDVPLGAFLSGGIDSSTIAALMQKNASRPIKTFSIGFDEAEYDESKHAAAVARHLGTEHQELVVRPEDALNAIPLMPDYFDEPFADASQVPTYLLSKLARQDVTVALSGDGGDELLAGYPRYRIANETLANTRRIPKALRAVAAAMLQNTPNAVWQCLQPILPRRHGISPLAGRAKRLGRLMAAGAEERVFQNIVGQWPDPERLVRDTLYEEDSIWAGALADELPDPIRRFQMLDTLTYLPDDILVKVDRSSMGVALETRVPLLDHRVVEFTLGLPAELLERSGETKWLLRQVLYEHVPKALLDRPKTGFMMPIDQWLRGPLRDWAEDLLDEKHMAVDGILDPTPIRETWAQHLSGQINWQYRLWCVLMFQAWKRRWMEGIPYGAI</sequence>
<proteinExistence type="inferred from homology"/>
<dbReference type="CDD" id="cd00712">
    <property type="entry name" value="AsnB"/>
    <property type="match status" value="1"/>
</dbReference>
<keyword evidence="6 8" id="KW-0315">Glutamine amidotransferase</keyword>
<dbReference type="RefSeq" id="WP_009149459.1">
    <property type="nucleotide sequence ID" value="NZ_CP121471.1"/>
</dbReference>
<evidence type="ECO:0000256" key="3">
    <source>
        <dbReference type="ARBA" id="ARBA00012737"/>
    </source>
</evidence>
<accession>H8Z1R7</accession>
<dbReference type="eggNOG" id="COG0367">
    <property type="taxonomic scope" value="Bacteria"/>
</dbReference>
<dbReference type="InterPro" id="IPR033738">
    <property type="entry name" value="AsnB_N"/>
</dbReference>
<dbReference type="Proteomes" id="UP000002964">
    <property type="component" value="Unassembled WGS sequence"/>
</dbReference>
<comment type="catalytic activity">
    <reaction evidence="7">
        <text>L-aspartate + L-glutamine + ATP + H2O = L-asparagine + L-glutamate + AMP + diphosphate + H(+)</text>
        <dbReference type="Rhea" id="RHEA:12228"/>
        <dbReference type="ChEBI" id="CHEBI:15377"/>
        <dbReference type="ChEBI" id="CHEBI:15378"/>
        <dbReference type="ChEBI" id="CHEBI:29985"/>
        <dbReference type="ChEBI" id="CHEBI:29991"/>
        <dbReference type="ChEBI" id="CHEBI:30616"/>
        <dbReference type="ChEBI" id="CHEBI:33019"/>
        <dbReference type="ChEBI" id="CHEBI:58048"/>
        <dbReference type="ChEBI" id="CHEBI:58359"/>
        <dbReference type="ChEBI" id="CHEBI:456215"/>
        <dbReference type="EC" id="6.3.5.4"/>
    </reaction>
</comment>
<keyword evidence="8" id="KW-0061">Asparagine biosynthesis</keyword>
<feature type="domain" description="Glutamine amidotransferase type-2" evidence="11">
    <location>
        <begin position="2"/>
        <end position="219"/>
    </location>
</feature>
<dbReference type="HOGENOM" id="CLU_014658_3_1_6"/>
<evidence type="ECO:0000256" key="7">
    <source>
        <dbReference type="ARBA" id="ARBA00048741"/>
    </source>
</evidence>
<evidence type="ECO:0000256" key="2">
    <source>
        <dbReference type="ARBA" id="ARBA00005752"/>
    </source>
</evidence>
<dbReference type="EMBL" id="JH603169">
    <property type="protein sequence ID" value="EIC22545.1"/>
    <property type="molecule type" value="Genomic_DNA"/>
</dbReference>
<dbReference type="PIRSF" id="PIRSF001589">
    <property type="entry name" value="Asn_synthetase_glu-h"/>
    <property type="match status" value="1"/>
</dbReference>
<dbReference type="NCBIfam" id="TIGR01536">
    <property type="entry name" value="asn_synth_AEB"/>
    <property type="match status" value="1"/>
</dbReference>
<comment type="similarity">
    <text evidence="2">Belongs to the asparagine synthetase family.</text>
</comment>
<name>H8Z1R7_9GAMM</name>
<feature type="binding site" evidence="9">
    <location>
        <begin position="374"/>
        <end position="375"/>
    </location>
    <ligand>
        <name>ATP</name>
        <dbReference type="ChEBI" id="CHEBI:30616"/>
    </ligand>
</feature>
<comment type="pathway">
    <text evidence="1">Amino-acid biosynthesis; L-asparagine biosynthesis; L-asparagine from L-aspartate (L-Gln route): step 1/1.</text>
</comment>
<reference evidence="13" key="1">
    <citation type="submission" date="2011-06" db="EMBL/GenBank/DDBJ databases">
        <authorList>
            <consortium name="US DOE Joint Genome Institute (JGI-PGF)"/>
            <person name="Lucas S."/>
            <person name="Han J."/>
            <person name="Lapidus A."/>
            <person name="Cheng J.-F."/>
            <person name="Goodwin L."/>
            <person name="Pitluck S."/>
            <person name="Peters L."/>
            <person name="Land M.L."/>
            <person name="Hauser L."/>
            <person name="Vogl K."/>
            <person name="Liu Z."/>
            <person name="Overmann J."/>
            <person name="Frigaard N.-U."/>
            <person name="Bryant D.A."/>
            <person name="Woyke T.J."/>
        </authorList>
    </citation>
    <scope>NUCLEOTIDE SEQUENCE [LARGE SCALE GENOMIC DNA]</scope>
    <source>
        <strain evidence="13">970</strain>
    </source>
</reference>
<dbReference type="AlphaFoldDB" id="H8Z1R7"/>
<dbReference type="Gene3D" id="3.40.50.620">
    <property type="entry name" value="HUPs"/>
    <property type="match status" value="2"/>
</dbReference>
<dbReference type="SUPFAM" id="SSF56235">
    <property type="entry name" value="N-terminal nucleophile aminohydrolases (Ntn hydrolases)"/>
    <property type="match status" value="1"/>
</dbReference>
<dbReference type="GO" id="GO:0005524">
    <property type="term" value="F:ATP binding"/>
    <property type="evidence" value="ECO:0007669"/>
    <property type="project" value="UniProtKB-KW"/>
</dbReference>
<protein>
    <recommendedName>
        <fullName evidence="3">asparagine synthase (glutamine-hydrolyzing)</fullName>
        <ecNumber evidence="3">6.3.5.4</ecNumber>
    </recommendedName>
</protein>
<feature type="site" description="Important for beta-aspartyl-AMP intermediate formation" evidence="10">
    <location>
        <position position="376"/>
    </location>
</feature>
<dbReference type="InterPro" id="IPR051786">
    <property type="entry name" value="ASN_synthetase/amidase"/>
</dbReference>
<evidence type="ECO:0000256" key="6">
    <source>
        <dbReference type="ARBA" id="ARBA00022962"/>
    </source>
</evidence>
<evidence type="ECO:0000313" key="12">
    <source>
        <dbReference type="EMBL" id="EIC22545.1"/>
    </source>
</evidence>
<dbReference type="Gene3D" id="3.60.20.10">
    <property type="entry name" value="Glutamine Phosphoribosylpyrophosphate, subunit 1, domain 1"/>
    <property type="match status" value="1"/>
</dbReference>
<dbReference type="Pfam" id="PF13537">
    <property type="entry name" value="GATase_7"/>
    <property type="match status" value="1"/>
</dbReference>
<dbReference type="InterPro" id="IPR017932">
    <property type="entry name" value="GATase_2_dom"/>
</dbReference>
<evidence type="ECO:0000256" key="1">
    <source>
        <dbReference type="ARBA" id="ARBA00005187"/>
    </source>
</evidence>
<dbReference type="PANTHER" id="PTHR43284">
    <property type="entry name" value="ASPARAGINE SYNTHETASE (GLUTAMINE-HYDROLYZING)"/>
    <property type="match status" value="1"/>
</dbReference>
<feature type="binding site" evidence="9">
    <location>
        <position position="105"/>
    </location>
    <ligand>
        <name>L-glutamine</name>
        <dbReference type="ChEBI" id="CHEBI:58359"/>
    </ligand>
</feature>
<dbReference type="GO" id="GO:0005829">
    <property type="term" value="C:cytosol"/>
    <property type="evidence" value="ECO:0007669"/>
    <property type="project" value="TreeGrafter"/>
</dbReference>
<dbReference type="PROSITE" id="PS51278">
    <property type="entry name" value="GATASE_TYPE_2"/>
    <property type="match status" value="1"/>
</dbReference>
<keyword evidence="13" id="KW-1185">Reference proteome</keyword>
<evidence type="ECO:0000256" key="8">
    <source>
        <dbReference type="PIRSR" id="PIRSR001589-1"/>
    </source>
</evidence>
<evidence type="ECO:0000259" key="11">
    <source>
        <dbReference type="PROSITE" id="PS51278"/>
    </source>
</evidence>
<organism evidence="12 13">
    <name type="scientific">Thiorhodovibrio frisius</name>
    <dbReference type="NCBI Taxonomy" id="631362"/>
    <lineage>
        <taxon>Bacteria</taxon>
        <taxon>Pseudomonadati</taxon>
        <taxon>Pseudomonadota</taxon>
        <taxon>Gammaproteobacteria</taxon>
        <taxon>Chromatiales</taxon>
        <taxon>Chromatiaceae</taxon>
        <taxon>Thiorhodovibrio</taxon>
    </lineage>
</organism>
<evidence type="ECO:0000256" key="10">
    <source>
        <dbReference type="PIRSR" id="PIRSR001589-3"/>
    </source>
</evidence>
<dbReference type="EC" id="6.3.5.4" evidence="3"/>
<dbReference type="CDD" id="cd01991">
    <property type="entry name" value="Asn_synthase_B_C"/>
    <property type="match status" value="1"/>
</dbReference>
<evidence type="ECO:0000313" key="13">
    <source>
        <dbReference type="Proteomes" id="UP000002964"/>
    </source>
</evidence>
<dbReference type="SUPFAM" id="SSF52402">
    <property type="entry name" value="Adenine nucleotide alpha hydrolases-like"/>
    <property type="match status" value="1"/>
</dbReference>
<dbReference type="InterPro" id="IPR014729">
    <property type="entry name" value="Rossmann-like_a/b/a_fold"/>
</dbReference>
<gene>
    <name evidence="12" type="ORF">Thi970DRAFT_02814</name>
</gene>
<dbReference type="GO" id="GO:0004066">
    <property type="term" value="F:asparagine synthase (glutamine-hydrolyzing) activity"/>
    <property type="evidence" value="ECO:0007669"/>
    <property type="project" value="UniProtKB-EC"/>
</dbReference>
<dbReference type="InterPro" id="IPR029055">
    <property type="entry name" value="Ntn_hydrolases_N"/>
</dbReference>
<dbReference type="PANTHER" id="PTHR43284:SF1">
    <property type="entry name" value="ASPARAGINE SYNTHETASE"/>
    <property type="match status" value="1"/>
</dbReference>
<keyword evidence="4 9" id="KW-0547">Nucleotide-binding</keyword>
<evidence type="ECO:0000256" key="9">
    <source>
        <dbReference type="PIRSR" id="PIRSR001589-2"/>
    </source>
</evidence>
<dbReference type="OrthoDB" id="9763290at2"/>
<feature type="binding site" evidence="9">
    <location>
        <position position="301"/>
    </location>
    <ligand>
        <name>ATP</name>
        <dbReference type="ChEBI" id="CHEBI:30616"/>
    </ligand>
</feature>